<dbReference type="VEuPathDB" id="FungiDB:CPC735_043300"/>
<evidence type="ECO:0000256" key="2">
    <source>
        <dbReference type="SAM" id="Phobius"/>
    </source>
</evidence>
<keyword evidence="2" id="KW-1133">Transmembrane helix</keyword>
<dbReference type="AlphaFoldDB" id="C5PBA2"/>
<dbReference type="EMBL" id="ACFW01000035">
    <property type="protein sequence ID" value="EER25886.1"/>
    <property type="molecule type" value="Genomic_DNA"/>
</dbReference>
<feature type="transmembrane region" description="Helical" evidence="2">
    <location>
        <begin position="133"/>
        <end position="150"/>
    </location>
</feature>
<comment type="caution">
    <text evidence="3">The sequence shown here is derived from an EMBL/GenBank/DDBJ whole genome shotgun (WGS) entry which is preliminary data.</text>
</comment>
<gene>
    <name evidence="3" type="ORF">CPC735_043300</name>
</gene>
<dbReference type="KEGG" id="cpw:9693514"/>
<reference evidence="3 4" key="1">
    <citation type="journal article" date="2009" name="Genome Res.">
        <title>Comparative genomic analyses of the human fungal pathogens Coccidioides and their relatives.</title>
        <authorList>
            <person name="Sharpton T.J."/>
            <person name="Stajich J.E."/>
            <person name="Rounsley S.D."/>
            <person name="Gardner M.J."/>
            <person name="Wortman J.R."/>
            <person name="Jordar V.S."/>
            <person name="Maiti R."/>
            <person name="Kodira C.D."/>
            <person name="Neafsey D.E."/>
            <person name="Zeng Q."/>
            <person name="Hung C.-Y."/>
            <person name="McMahan C."/>
            <person name="Muszewska A."/>
            <person name="Grynberg M."/>
            <person name="Mandel M.A."/>
            <person name="Kellner E.M."/>
            <person name="Barker B.M."/>
            <person name="Galgiani J.N."/>
            <person name="Orbach M.J."/>
            <person name="Kirkland T.N."/>
            <person name="Cole G.T."/>
            <person name="Henn M.R."/>
            <person name="Birren B.W."/>
            <person name="Taylor J.W."/>
        </authorList>
    </citation>
    <scope>NUCLEOTIDE SEQUENCE [LARGE SCALE GENOMIC DNA]</scope>
    <source>
        <strain evidence="4">C735</strain>
    </source>
</reference>
<accession>C5PBA2</accession>
<evidence type="ECO:0000313" key="4">
    <source>
        <dbReference type="Proteomes" id="UP000009084"/>
    </source>
</evidence>
<organism evidence="3 4">
    <name type="scientific">Coccidioides posadasii (strain C735)</name>
    <name type="common">Valley fever fungus</name>
    <dbReference type="NCBI Taxonomy" id="222929"/>
    <lineage>
        <taxon>Eukaryota</taxon>
        <taxon>Fungi</taxon>
        <taxon>Dikarya</taxon>
        <taxon>Ascomycota</taxon>
        <taxon>Pezizomycotina</taxon>
        <taxon>Eurotiomycetes</taxon>
        <taxon>Eurotiomycetidae</taxon>
        <taxon>Onygenales</taxon>
        <taxon>Onygenaceae</taxon>
        <taxon>Coccidioides</taxon>
    </lineage>
</organism>
<dbReference type="HOGENOM" id="CLU_080752_0_0_1"/>
<keyword evidence="2" id="KW-0472">Membrane</keyword>
<feature type="region of interest" description="Disordered" evidence="1">
    <location>
        <begin position="38"/>
        <end position="68"/>
    </location>
</feature>
<dbReference type="Proteomes" id="UP000009084">
    <property type="component" value="Unassembled WGS sequence"/>
</dbReference>
<feature type="transmembrane region" description="Helical" evidence="2">
    <location>
        <begin position="97"/>
        <end position="117"/>
    </location>
</feature>
<evidence type="ECO:0000256" key="1">
    <source>
        <dbReference type="SAM" id="MobiDB-lite"/>
    </source>
</evidence>
<sequence>MLPRTLSLRASLHPFARLLRRDPSSSCRVFQRHSSGKRDVLASAKPVPTSKGSAALRLKPASPPSTRSDERFRKFNFQISQASGPVEIFKAPSHRSYILGAVSVATFCYLYAGYNFYTTSIDPLMQVAKWQEYTFAGICVVMAAMGTVFLRRGGNLIASITASRPQGQQTQLSIKVRRMVPFLRQREIIATPDQISFSRQLVVPHSQMSEEGRAAAQKRWESERAVSQMAFFKDPLKKTSQAFWKFFVNSRRLFTQEHFAYVKIKGQTADFRLDILGTFSSELLLLQKVALQSAL</sequence>
<evidence type="ECO:0000313" key="3">
    <source>
        <dbReference type="EMBL" id="EER25886.1"/>
    </source>
</evidence>
<name>C5PBA2_COCP7</name>
<protein>
    <submittedName>
        <fullName evidence="3">Uncharacterized protein</fullName>
    </submittedName>
</protein>
<proteinExistence type="predicted"/>
<keyword evidence="2" id="KW-0812">Transmembrane</keyword>
<dbReference type="OrthoDB" id="4140442at2759"/>